<protein>
    <recommendedName>
        <fullName evidence="3">YdhG-like domain-containing protein</fullName>
    </recommendedName>
</protein>
<name>A0A3B0M7B5_9RHOB</name>
<keyword evidence="2" id="KW-1185">Reference proteome</keyword>
<evidence type="ECO:0000313" key="2">
    <source>
        <dbReference type="Proteomes" id="UP000272908"/>
    </source>
</evidence>
<dbReference type="EMBL" id="UIHC01000012">
    <property type="protein sequence ID" value="SUZ31881.1"/>
    <property type="molecule type" value="Genomic_DNA"/>
</dbReference>
<dbReference type="Proteomes" id="UP000272908">
    <property type="component" value="Unassembled WGS sequence"/>
</dbReference>
<evidence type="ECO:0000313" key="1">
    <source>
        <dbReference type="EMBL" id="SUZ31881.1"/>
    </source>
</evidence>
<gene>
    <name evidence="1" type="ORF">ROE7235_01632</name>
</gene>
<sequence>MPVNLESCKCKVEFTSKIARGNRGQIDTRGALSLPSQLIAVQGRIVTDTPPVHDPRQIAAFLDGVVPDRRSADARTLDDLFRMTTGWQPCLWPAGILGYGSYRYTYDSGHSGVSLATGFAPRKAKMVVYIMPGYANFGEVLARLGPHKLGKACLYLGALSKLDMPALEELIRAGLNDLERRWPVSPS</sequence>
<evidence type="ECO:0008006" key="3">
    <source>
        <dbReference type="Google" id="ProtNLM"/>
    </source>
</evidence>
<reference evidence="2" key="1">
    <citation type="submission" date="2018-08" db="EMBL/GenBank/DDBJ databases">
        <authorList>
            <person name="Rodrigo-Torres L."/>
            <person name="Arahal R. D."/>
            <person name="Lucena T."/>
        </authorList>
    </citation>
    <scope>NUCLEOTIDE SEQUENCE [LARGE SCALE GENOMIC DNA]</scope>
    <source>
        <strain evidence="2">CECT 7235</strain>
    </source>
</reference>
<accession>A0A3B0M7B5</accession>
<dbReference type="AlphaFoldDB" id="A0A3B0M7B5"/>
<proteinExistence type="predicted"/>
<organism evidence="1 2">
    <name type="scientific">Roseinatronobacter ekhonensis</name>
    <dbReference type="NCBI Taxonomy" id="254356"/>
    <lineage>
        <taxon>Bacteria</taxon>
        <taxon>Pseudomonadati</taxon>
        <taxon>Pseudomonadota</taxon>
        <taxon>Alphaproteobacteria</taxon>
        <taxon>Rhodobacterales</taxon>
        <taxon>Paracoccaceae</taxon>
        <taxon>Roseinatronobacter</taxon>
    </lineage>
</organism>